<dbReference type="AlphaFoldDB" id="A0A1B0C4L0"/>
<name>A0A1B0C4L0_9MUSC</name>
<keyword evidence="2" id="KW-1185">Reference proteome</keyword>
<dbReference type="EnsemblMetazoa" id="GPPI048979-RA">
    <property type="protein sequence ID" value="GPPI048979-PA"/>
    <property type="gene ID" value="GPPI048979"/>
</dbReference>
<sequence>KRLKYGRKKGKCLSTRRQLKLIIAKLKLPTQPAAEQCVADDDDKLMLAPGEFDCGKRLFSTNLMSLTHRSCFDLAANLITACVETCGTCRKSSHISCSHLAKCSSDNSDTKRHALKFNSTRLAMAVDDVPICATPASFRYPNANDRAKRKRSGLKRTITFRFFCVFTSITSSIRRDPTHKRTSFTVNSFGSGIRIPKPVFSRNNNVASEICVTKLRNCWQLNRFLIMGKIFKTHSFILQQVHLSPKGSGFSDHLEAIEFFQATTLTSYGNPSALKILRKLNHFESYY</sequence>
<reference evidence="1" key="2">
    <citation type="submission" date="2020-05" db="UniProtKB">
        <authorList>
            <consortium name="EnsemblMetazoa"/>
        </authorList>
    </citation>
    <scope>IDENTIFICATION</scope>
    <source>
        <strain evidence="1">IAEA</strain>
    </source>
</reference>
<accession>A0A1B0C4L0</accession>
<organism evidence="1 2">
    <name type="scientific">Glossina palpalis gambiensis</name>
    <dbReference type="NCBI Taxonomy" id="67801"/>
    <lineage>
        <taxon>Eukaryota</taxon>
        <taxon>Metazoa</taxon>
        <taxon>Ecdysozoa</taxon>
        <taxon>Arthropoda</taxon>
        <taxon>Hexapoda</taxon>
        <taxon>Insecta</taxon>
        <taxon>Pterygota</taxon>
        <taxon>Neoptera</taxon>
        <taxon>Endopterygota</taxon>
        <taxon>Diptera</taxon>
        <taxon>Brachycera</taxon>
        <taxon>Muscomorpha</taxon>
        <taxon>Hippoboscoidea</taxon>
        <taxon>Glossinidae</taxon>
        <taxon>Glossina</taxon>
    </lineage>
</organism>
<dbReference type="EMBL" id="JXJN01025522">
    <property type="status" value="NOT_ANNOTATED_CDS"/>
    <property type="molecule type" value="Genomic_DNA"/>
</dbReference>
<evidence type="ECO:0000313" key="2">
    <source>
        <dbReference type="Proteomes" id="UP000092460"/>
    </source>
</evidence>
<protein>
    <submittedName>
        <fullName evidence="1">Uncharacterized protein</fullName>
    </submittedName>
</protein>
<dbReference type="EMBL" id="JXJN01025523">
    <property type="status" value="NOT_ANNOTATED_CDS"/>
    <property type="molecule type" value="Genomic_DNA"/>
</dbReference>
<evidence type="ECO:0000313" key="1">
    <source>
        <dbReference type="EnsemblMetazoa" id="GPPI048979-PA"/>
    </source>
</evidence>
<reference evidence="2" key="1">
    <citation type="submission" date="2015-01" db="EMBL/GenBank/DDBJ databases">
        <authorList>
            <person name="Aksoy S."/>
            <person name="Warren W."/>
            <person name="Wilson R.K."/>
        </authorList>
    </citation>
    <scope>NUCLEOTIDE SEQUENCE [LARGE SCALE GENOMIC DNA]</scope>
    <source>
        <strain evidence="2">IAEA</strain>
    </source>
</reference>
<dbReference type="VEuPathDB" id="VectorBase:GPPI048979"/>
<proteinExistence type="predicted"/>
<dbReference type="Proteomes" id="UP000092460">
    <property type="component" value="Unassembled WGS sequence"/>
</dbReference>